<organism evidence="1 2">
    <name type="scientific">Strongyloides venezuelensis</name>
    <name type="common">Threadworm</name>
    <dbReference type="NCBI Taxonomy" id="75913"/>
    <lineage>
        <taxon>Eukaryota</taxon>
        <taxon>Metazoa</taxon>
        <taxon>Ecdysozoa</taxon>
        <taxon>Nematoda</taxon>
        <taxon>Chromadorea</taxon>
        <taxon>Rhabditida</taxon>
        <taxon>Tylenchina</taxon>
        <taxon>Panagrolaimomorpha</taxon>
        <taxon>Strongyloidoidea</taxon>
        <taxon>Strongyloididae</taxon>
        <taxon>Strongyloides</taxon>
    </lineage>
</organism>
<keyword evidence="1" id="KW-1185">Reference proteome</keyword>
<reference evidence="1" key="1">
    <citation type="submission" date="2014-07" db="EMBL/GenBank/DDBJ databases">
        <authorList>
            <person name="Martin A.A"/>
            <person name="De Silva N."/>
        </authorList>
    </citation>
    <scope>NUCLEOTIDE SEQUENCE</scope>
</reference>
<accession>A0A0K0FMD6</accession>
<sequence length="128" mass="14547">MKNKKPKNISSETLISSETSDYTSDNITSMVNNLNIGDTLKIDIRMEKVGYDLIIKESSSKINKAEPQNTSCANETKSQQTCPYGEIEELLNEENILDTESLTQMVKEASEIFERYKAEEECITTPRR</sequence>
<dbReference type="AlphaFoldDB" id="A0A0K0FMD6"/>
<dbReference type="Proteomes" id="UP000035680">
    <property type="component" value="Unassembled WGS sequence"/>
</dbReference>
<evidence type="ECO:0000313" key="1">
    <source>
        <dbReference type="Proteomes" id="UP000035680"/>
    </source>
</evidence>
<proteinExistence type="predicted"/>
<protein>
    <submittedName>
        <fullName evidence="2">GSKIP domain-containing protein</fullName>
    </submittedName>
</protein>
<dbReference type="WBParaSite" id="SVE_1016300.1">
    <property type="protein sequence ID" value="SVE_1016300.1"/>
    <property type="gene ID" value="SVE_1016300"/>
</dbReference>
<evidence type="ECO:0000313" key="2">
    <source>
        <dbReference type="WBParaSite" id="SVE_1016300.1"/>
    </source>
</evidence>
<reference evidence="2" key="2">
    <citation type="submission" date="2015-08" db="UniProtKB">
        <authorList>
            <consortium name="WormBaseParasite"/>
        </authorList>
    </citation>
    <scope>IDENTIFICATION</scope>
</reference>
<name>A0A0K0FMD6_STRVS</name>